<dbReference type="AlphaFoldDB" id="A0A1B1MZE4"/>
<dbReference type="Gene3D" id="3.20.20.80">
    <property type="entry name" value="Glycosidases"/>
    <property type="match status" value="1"/>
</dbReference>
<gene>
    <name evidence="6" type="ORF">AWM70_08060</name>
</gene>
<evidence type="ECO:0000259" key="5">
    <source>
        <dbReference type="Pfam" id="PF01229"/>
    </source>
</evidence>
<evidence type="ECO:0000256" key="2">
    <source>
        <dbReference type="ARBA" id="ARBA00022801"/>
    </source>
</evidence>
<dbReference type="KEGG" id="pyg:AWM70_08060"/>
<evidence type="ECO:0000313" key="7">
    <source>
        <dbReference type="Proteomes" id="UP000092573"/>
    </source>
</evidence>
<dbReference type="GO" id="GO:0005975">
    <property type="term" value="P:carbohydrate metabolic process"/>
    <property type="evidence" value="ECO:0007669"/>
    <property type="project" value="InterPro"/>
</dbReference>
<dbReference type="InterPro" id="IPR000514">
    <property type="entry name" value="Glyco_hydro_39"/>
</dbReference>
<keyword evidence="7" id="KW-1185">Reference proteome</keyword>
<keyword evidence="3" id="KW-0326">Glycosidase</keyword>
<accession>A0A1B1MZE4</accession>
<dbReference type="PRINTS" id="PR00745">
    <property type="entry name" value="GLHYDRLASE39"/>
</dbReference>
<feature type="domain" description="Glycosyl hydrolases family 39 N-terminal catalytic" evidence="5">
    <location>
        <begin position="2"/>
        <end position="218"/>
    </location>
</feature>
<dbReference type="InterPro" id="IPR051923">
    <property type="entry name" value="Glycosyl_Hydrolase_39"/>
</dbReference>
<protein>
    <recommendedName>
        <fullName evidence="5">Glycosyl hydrolases family 39 N-terminal catalytic domain-containing protein</fullName>
    </recommendedName>
</protein>
<dbReference type="STRING" id="1462996.AWM70_08060"/>
<name>A0A1B1MZE4_9BACL</name>
<evidence type="ECO:0000256" key="3">
    <source>
        <dbReference type="ARBA" id="ARBA00023295"/>
    </source>
</evidence>
<comment type="similarity">
    <text evidence="1">Belongs to the glycosyl hydrolase 39 family.</text>
</comment>
<dbReference type="GO" id="GO:0004553">
    <property type="term" value="F:hydrolase activity, hydrolyzing O-glycosyl compounds"/>
    <property type="evidence" value="ECO:0007669"/>
    <property type="project" value="InterPro"/>
</dbReference>
<dbReference type="EMBL" id="CP014167">
    <property type="protein sequence ID" value="ANS74543.1"/>
    <property type="molecule type" value="Genomic_DNA"/>
</dbReference>
<dbReference type="Proteomes" id="UP000092573">
    <property type="component" value="Chromosome"/>
</dbReference>
<dbReference type="Pfam" id="PF01229">
    <property type="entry name" value="Glyco_hydro_39"/>
    <property type="match status" value="1"/>
</dbReference>
<keyword evidence="2" id="KW-0378">Hydrolase</keyword>
<feature type="active site" description="Proton donor" evidence="4">
    <location>
        <position position="124"/>
    </location>
</feature>
<proteinExistence type="inferred from homology"/>
<evidence type="ECO:0000313" key="6">
    <source>
        <dbReference type="EMBL" id="ANS74543.1"/>
    </source>
</evidence>
<dbReference type="InterPro" id="IPR049166">
    <property type="entry name" value="GH39_cat"/>
</dbReference>
<reference evidence="6 7" key="1">
    <citation type="submission" date="2016-01" db="EMBL/GenBank/DDBJ databases">
        <title>Complete Genome Sequence of Paenibacillus yonginensis DCY84, a novel Plant Growth-Promoting Bacteria with Elicitation of Induced Systemic Resistance.</title>
        <authorList>
            <person name="Kim Y.J."/>
            <person name="Yang D.C."/>
            <person name="Sukweenadhi J."/>
        </authorList>
    </citation>
    <scope>NUCLEOTIDE SEQUENCE [LARGE SCALE GENOMIC DNA]</scope>
    <source>
        <strain evidence="6 7">DCY84</strain>
    </source>
</reference>
<evidence type="ECO:0000256" key="4">
    <source>
        <dbReference type="PIRSR" id="PIRSR600514-1"/>
    </source>
</evidence>
<organism evidence="6 7">
    <name type="scientific">Paenibacillus yonginensis</name>
    <dbReference type="NCBI Taxonomy" id="1462996"/>
    <lineage>
        <taxon>Bacteria</taxon>
        <taxon>Bacillati</taxon>
        <taxon>Bacillota</taxon>
        <taxon>Bacilli</taxon>
        <taxon>Bacillales</taxon>
        <taxon>Paenibacillaceae</taxon>
        <taxon>Paenibacillus</taxon>
    </lineage>
</organism>
<dbReference type="InterPro" id="IPR017853">
    <property type="entry name" value="GH"/>
</dbReference>
<dbReference type="SUPFAM" id="SSF51445">
    <property type="entry name" value="(Trans)glycosidases"/>
    <property type="match status" value="1"/>
</dbReference>
<dbReference type="PANTHER" id="PTHR12631">
    <property type="entry name" value="ALPHA-L-IDURONIDASE"/>
    <property type="match status" value="1"/>
</dbReference>
<evidence type="ECO:0000256" key="1">
    <source>
        <dbReference type="ARBA" id="ARBA00008875"/>
    </source>
</evidence>
<dbReference type="PANTHER" id="PTHR12631:SF10">
    <property type="entry name" value="BETA-XYLOSIDASE-LIKE PROTEIN-RELATED"/>
    <property type="match status" value="1"/>
</dbReference>
<dbReference type="RefSeq" id="WP_068695312.1">
    <property type="nucleotide sequence ID" value="NZ_CP014167.1"/>
</dbReference>
<sequence>MQQQLRYVQEKCPFHFLRFHGIFDDDMMVYQEDSKGNPTFNFRYVNELFDFLLSIGLKPFVELGFMPSALASDQSKTVFYKPSYTSPPKSLDKWCKLMEGFIYNCFNRYGRREIESWRFEFWNEPEFSVFWSGTKEEYQEFYRATYETLKKISSRLQIGAPGRIITLESNEYGAEFFSYCQEHSCIPDFLPIHFYPHEELNLNLDNMNQMFITQTYENMLSNFTGISPNPDYLKTSLEQENGLSTLNQTAFLRAT</sequence>